<dbReference type="Gene3D" id="1.10.1370.10">
    <property type="entry name" value="Neurolysin, domain 3"/>
    <property type="match status" value="2"/>
</dbReference>
<keyword evidence="5 9" id="KW-0479">Metal-binding</keyword>
<keyword evidence="3" id="KW-0963">Cytoplasm</keyword>
<keyword evidence="10" id="KW-0472">Membrane</keyword>
<feature type="transmembrane region" description="Helical" evidence="10">
    <location>
        <begin position="20"/>
        <end position="41"/>
    </location>
</feature>
<evidence type="ECO:0000256" key="4">
    <source>
        <dbReference type="ARBA" id="ARBA00022670"/>
    </source>
</evidence>
<gene>
    <name evidence="12" type="ORF">PRUPE_1G234500</name>
</gene>
<keyword evidence="10" id="KW-1133">Transmembrane helix</keyword>
<evidence type="ECO:0000256" key="6">
    <source>
        <dbReference type="ARBA" id="ARBA00022801"/>
    </source>
</evidence>
<dbReference type="GO" id="GO:0046872">
    <property type="term" value="F:metal ion binding"/>
    <property type="evidence" value="ECO:0007669"/>
    <property type="project" value="UniProtKB-UniRule"/>
</dbReference>
<dbReference type="AlphaFoldDB" id="A0A251R543"/>
<evidence type="ECO:0000256" key="1">
    <source>
        <dbReference type="ARBA" id="ARBA00004496"/>
    </source>
</evidence>
<dbReference type="Gene3D" id="1.20.1050.40">
    <property type="entry name" value="Endopeptidase. Chain P, domain 1"/>
    <property type="match status" value="1"/>
</dbReference>
<dbReference type="PANTHER" id="PTHR11804">
    <property type="entry name" value="PROTEASE M3 THIMET OLIGOPEPTIDASE-RELATED"/>
    <property type="match status" value="1"/>
</dbReference>
<feature type="domain" description="Peptidase M3A/M3B catalytic" evidence="11">
    <location>
        <begin position="262"/>
        <end position="472"/>
    </location>
</feature>
<evidence type="ECO:0000256" key="9">
    <source>
        <dbReference type="RuleBase" id="RU003435"/>
    </source>
</evidence>
<organism evidence="12 13">
    <name type="scientific">Prunus persica</name>
    <name type="common">Peach</name>
    <name type="synonym">Amygdalus persica</name>
    <dbReference type="NCBI Taxonomy" id="3760"/>
    <lineage>
        <taxon>Eukaryota</taxon>
        <taxon>Viridiplantae</taxon>
        <taxon>Streptophyta</taxon>
        <taxon>Embryophyta</taxon>
        <taxon>Tracheophyta</taxon>
        <taxon>Spermatophyta</taxon>
        <taxon>Magnoliopsida</taxon>
        <taxon>eudicotyledons</taxon>
        <taxon>Gunneridae</taxon>
        <taxon>Pentapetalae</taxon>
        <taxon>rosids</taxon>
        <taxon>fabids</taxon>
        <taxon>Rosales</taxon>
        <taxon>Rosaceae</taxon>
        <taxon>Amygdaloideae</taxon>
        <taxon>Amygdaleae</taxon>
        <taxon>Prunus</taxon>
    </lineage>
</organism>
<evidence type="ECO:0000313" key="13">
    <source>
        <dbReference type="Proteomes" id="UP000006882"/>
    </source>
</evidence>
<protein>
    <recommendedName>
        <fullName evidence="11">Peptidase M3A/M3B catalytic domain-containing protein</fullName>
    </recommendedName>
</protein>
<evidence type="ECO:0000259" key="11">
    <source>
        <dbReference type="Pfam" id="PF01432"/>
    </source>
</evidence>
<dbReference type="InterPro" id="IPR024077">
    <property type="entry name" value="Neurolysin/TOP_dom2"/>
</dbReference>
<dbReference type="GO" id="GO:0006508">
    <property type="term" value="P:proteolysis"/>
    <property type="evidence" value="ECO:0007669"/>
    <property type="project" value="UniProtKB-KW"/>
</dbReference>
<accession>A0A251R543</accession>
<dbReference type="InterPro" id="IPR001567">
    <property type="entry name" value="Pept_M3A_M3B_dom"/>
</dbReference>
<sequence>MTESQGNSEKMSKQKRERSLLAVSGAAALLVLAVNLGINAFNSHRKNRKNKDLQGSKVRVNLSASEILKLADRIITKSKEVHDAVASIPLDKVTYMNVISPLAELEAQQFPLVQSCVFPKMVTTSDDVHKASAEAERRIDTHLLACSKREDVYRVVKAFAARGEWVNAEAKNYTQALMRDFERNGLNLTLTKREEMQRVRIQIDKLSLQYIQNLTEDSTFLLFAETELAGLPPEFLKSLDKVTDGKFKVTLKSHHVGAVLELCEVGTTRRMVAVAYGKRCGEVNLSILEDLVQLRHKFARLLGYSSYADCAVDLRMAKTPSKVFEFLEDISNSLTDSANMELSMLKDLKRKEEGDHPFGIEDLLYYVKKAEAQQFNVDFGALKQYFPVNLVLSGVFKIVQDLFGLRFEEIADAEVWHSDVCVYSVFDLSSGELLGHFYLDMYIREGKYNNTCVVALQNGALSSNGSRQVQHICNRASFARFSGLGFDQDFVEVPALVLENWCYESFTLKLISGFHQDITKPIKDEMCKAIKRWRCSFSALKMRQEILYSLFDQIIHSAENVDIVELFKHLHPRILLGLPMLEDVNPASRFPCSAIGHEAACYSRIWSEVFAADIFASKFHDSYLNQYVGMQFRNKVLAPGGAKEPIEVLTSFLGREPSTQAFIDSKSQYRL</sequence>
<name>A0A251R543_PRUPE</name>
<evidence type="ECO:0000256" key="10">
    <source>
        <dbReference type="SAM" id="Phobius"/>
    </source>
</evidence>
<proteinExistence type="inferred from homology"/>
<keyword evidence="13" id="KW-1185">Reference proteome</keyword>
<comment type="subcellular location">
    <subcellularLocation>
        <location evidence="1">Cytoplasm</location>
    </subcellularLocation>
</comment>
<keyword evidence="6 9" id="KW-0378">Hydrolase</keyword>
<dbReference type="Proteomes" id="UP000006882">
    <property type="component" value="Chromosome G1"/>
</dbReference>
<keyword evidence="4 9" id="KW-0645">Protease</keyword>
<comment type="similarity">
    <text evidence="2 9">Belongs to the peptidase M3 family.</text>
</comment>
<evidence type="ECO:0000256" key="2">
    <source>
        <dbReference type="ARBA" id="ARBA00006040"/>
    </source>
</evidence>
<evidence type="ECO:0000256" key="3">
    <source>
        <dbReference type="ARBA" id="ARBA00022490"/>
    </source>
</evidence>
<evidence type="ECO:0000256" key="7">
    <source>
        <dbReference type="ARBA" id="ARBA00022833"/>
    </source>
</evidence>
<dbReference type="PANTHER" id="PTHR11804:SF82">
    <property type="entry name" value="THIMET OLIGOPEPTIDASE-RELATED"/>
    <property type="match status" value="1"/>
</dbReference>
<dbReference type="EMBL" id="CM007651">
    <property type="protein sequence ID" value="ONI30165.1"/>
    <property type="molecule type" value="Genomic_DNA"/>
</dbReference>
<keyword evidence="10" id="KW-0812">Transmembrane</keyword>
<dbReference type="FunFam" id="1.20.1050.40:FF:000001">
    <property type="entry name" value="Thimet oligopeptidase 1"/>
    <property type="match status" value="1"/>
</dbReference>
<dbReference type="CDD" id="cd06455">
    <property type="entry name" value="M3A_TOP"/>
    <property type="match status" value="1"/>
</dbReference>
<evidence type="ECO:0000256" key="5">
    <source>
        <dbReference type="ARBA" id="ARBA00022723"/>
    </source>
</evidence>
<dbReference type="InterPro" id="IPR045090">
    <property type="entry name" value="Pept_M3A_M3B"/>
</dbReference>
<keyword evidence="8 9" id="KW-0482">Metalloprotease</keyword>
<dbReference type="GO" id="GO:0004222">
    <property type="term" value="F:metalloendopeptidase activity"/>
    <property type="evidence" value="ECO:0007669"/>
    <property type="project" value="InterPro"/>
</dbReference>
<reference evidence="12 13" key="1">
    <citation type="journal article" date="2013" name="Nat. Genet.">
        <title>The high-quality draft genome of peach (Prunus persica) identifies unique patterns of genetic diversity, domestication and genome evolution.</title>
        <authorList>
            <consortium name="International Peach Genome Initiative"/>
            <person name="Verde I."/>
            <person name="Abbott A.G."/>
            <person name="Scalabrin S."/>
            <person name="Jung S."/>
            <person name="Shu S."/>
            <person name="Marroni F."/>
            <person name="Zhebentyayeva T."/>
            <person name="Dettori M.T."/>
            <person name="Grimwood J."/>
            <person name="Cattonaro F."/>
            <person name="Zuccolo A."/>
            <person name="Rossini L."/>
            <person name="Jenkins J."/>
            <person name="Vendramin E."/>
            <person name="Meisel L.A."/>
            <person name="Decroocq V."/>
            <person name="Sosinski B."/>
            <person name="Prochnik S."/>
            <person name="Mitros T."/>
            <person name="Policriti A."/>
            <person name="Cipriani G."/>
            <person name="Dondini L."/>
            <person name="Ficklin S."/>
            <person name="Goodstein D.M."/>
            <person name="Xuan P."/>
            <person name="Del Fabbro C."/>
            <person name="Aramini V."/>
            <person name="Copetti D."/>
            <person name="Gonzalez S."/>
            <person name="Horner D.S."/>
            <person name="Falchi R."/>
            <person name="Lucas S."/>
            <person name="Mica E."/>
            <person name="Maldonado J."/>
            <person name="Lazzari B."/>
            <person name="Bielenberg D."/>
            <person name="Pirona R."/>
            <person name="Miculan M."/>
            <person name="Barakat A."/>
            <person name="Testolin R."/>
            <person name="Stella A."/>
            <person name="Tartarini S."/>
            <person name="Tonutti P."/>
            <person name="Arus P."/>
            <person name="Orellana A."/>
            <person name="Wells C."/>
            <person name="Main D."/>
            <person name="Vizzotto G."/>
            <person name="Silva H."/>
            <person name="Salamini F."/>
            <person name="Schmutz J."/>
            <person name="Morgante M."/>
            <person name="Rokhsar D.S."/>
        </authorList>
    </citation>
    <scope>NUCLEOTIDE SEQUENCE [LARGE SCALE GENOMIC DNA]</scope>
    <source>
        <strain evidence="13">cv. Nemared</strain>
    </source>
</reference>
<comment type="cofactor">
    <cofactor evidence="9">
        <name>Zn(2+)</name>
        <dbReference type="ChEBI" id="CHEBI:29105"/>
    </cofactor>
    <text evidence="9">Binds 1 zinc ion.</text>
</comment>
<dbReference type="Pfam" id="PF01432">
    <property type="entry name" value="Peptidase_M3"/>
    <property type="match status" value="1"/>
</dbReference>
<dbReference type="Gramene" id="ONI30165">
    <property type="protein sequence ID" value="ONI30165"/>
    <property type="gene ID" value="PRUPE_1G234500"/>
</dbReference>
<evidence type="ECO:0000313" key="12">
    <source>
        <dbReference type="EMBL" id="ONI30165.1"/>
    </source>
</evidence>
<dbReference type="InterPro" id="IPR024080">
    <property type="entry name" value="Neurolysin/TOP_N"/>
</dbReference>
<keyword evidence="7 9" id="KW-0862">Zinc</keyword>
<dbReference type="GO" id="GO:0005737">
    <property type="term" value="C:cytoplasm"/>
    <property type="evidence" value="ECO:0007669"/>
    <property type="project" value="UniProtKB-SubCell"/>
</dbReference>
<dbReference type="SUPFAM" id="SSF55486">
    <property type="entry name" value="Metalloproteases ('zincins'), catalytic domain"/>
    <property type="match status" value="1"/>
</dbReference>
<evidence type="ECO:0000256" key="8">
    <source>
        <dbReference type="ARBA" id="ARBA00023049"/>
    </source>
</evidence>